<sequence>MRLNCLKELAYDIVADPFGMLISYLTYVVGIMCLSFSVSIFVTDRAIDSYYSTSENLVRLQTNFNLPNGDVVRSSMAPFPAYHAIKESSMVEGASFLGNPRVTLKSDTTTTTTRDLYTASDNFFSLINPFTTVPPRLKDNEIIITPEFNRDYLGFDEPKGKVIHVESIGLFTIKDVLSIREDTSFRVGAIVNHSALWDNYYHGVSHNWYDVAIYLFAQLSEANALSSAMLSDFVSQNAPNLPGAPFTAQEFIDLQANPVSQIHYDLGLPDDIHNTISKATLNIIYMVGFIVACCTVACYFCLSSISLTKKLQSLKVKLSVGCCSSQALFDVLSYQLLFLSFCFISAQILSIVIQQQFDLSPQVQYLIAQNVTTITYVFVGLVTVTLLYESIISYRVIRSVSHNITTTRYEKTAHWSSNHLLLGIQILISGIMVSLGLASYIENERLLKTDYGYQSDRHAVLEIAQSANNTPVTSIPSAIQQDIEFVATSSWRPFDKSRISLGLQHGMQTNEDEFISTNAMYAGPDIHHVLGVETLAGHRSAVEVNPKEFEYNAIVTESFARQFGFTQFEKLINHRFNFTFDSTPYAFTVTKVIQNFELGELSESPLATAILITDQPQRYVIAAFKTEHDLASKLVKFQHSYPGASKGILLEQLQREYFDEQIQIGGVLRGLIAVCIALLVMTSLLVGLSETQKLSRILAIMEAMGAHKTMNVLFLLKRLTLPSLIAAIAALWIGTLASKNVIPLPAYESNIVIFYSGFSITVLALFAAVISVAVYLISHRKFNRAHLE</sequence>
<dbReference type="AlphaFoldDB" id="A0A9X3HZ53"/>
<keyword evidence="1" id="KW-0812">Transmembrane</keyword>
<feature type="transmembrane region" description="Helical" evidence="1">
    <location>
        <begin position="328"/>
        <end position="353"/>
    </location>
</feature>
<dbReference type="RefSeq" id="WP_265677634.1">
    <property type="nucleotide sequence ID" value="NZ_JAKRRY010000055.1"/>
</dbReference>
<keyword evidence="1" id="KW-1133">Transmembrane helix</keyword>
<accession>A0A9X3HZ53</accession>
<evidence type="ECO:0000313" key="3">
    <source>
        <dbReference type="Proteomes" id="UP001155587"/>
    </source>
</evidence>
<proteinExistence type="predicted"/>
<keyword evidence="1" id="KW-0472">Membrane</keyword>
<gene>
    <name evidence="2" type="ORF">MD535_23605</name>
</gene>
<feature type="transmembrane region" description="Helical" evidence="1">
    <location>
        <begin position="21"/>
        <end position="42"/>
    </location>
</feature>
<feature type="transmembrane region" description="Helical" evidence="1">
    <location>
        <begin position="373"/>
        <end position="397"/>
    </location>
</feature>
<protein>
    <submittedName>
        <fullName evidence="2">Uncharacterized protein</fullName>
    </submittedName>
</protein>
<organism evidence="2 3">
    <name type="scientific">Vibrio qingdaonensis</name>
    <dbReference type="NCBI Taxonomy" id="2829491"/>
    <lineage>
        <taxon>Bacteria</taxon>
        <taxon>Pseudomonadati</taxon>
        <taxon>Pseudomonadota</taxon>
        <taxon>Gammaproteobacteria</taxon>
        <taxon>Vibrionales</taxon>
        <taxon>Vibrionaceae</taxon>
        <taxon>Vibrio</taxon>
    </lineage>
</organism>
<comment type="caution">
    <text evidence="2">The sequence shown here is derived from an EMBL/GenBank/DDBJ whole genome shotgun (WGS) entry which is preliminary data.</text>
</comment>
<reference evidence="2" key="1">
    <citation type="submission" date="2022-02" db="EMBL/GenBank/DDBJ databases">
        <title>Vibrio sp. nov, a new bacterium isolated from seawater.</title>
        <authorList>
            <person name="Yuan Y."/>
        </authorList>
    </citation>
    <scope>NUCLEOTIDE SEQUENCE</scope>
    <source>
        <strain evidence="2">ZSDZ65</strain>
    </source>
</reference>
<evidence type="ECO:0000256" key="1">
    <source>
        <dbReference type="SAM" id="Phobius"/>
    </source>
</evidence>
<dbReference type="Proteomes" id="UP001155587">
    <property type="component" value="Unassembled WGS sequence"/>
</dbReference>
<dbReference type="EMBL" id="JAKRRY010000055">
    <property type="protein sequence ID" value="MCW8348983.1"/>
    <property type="molecule type" value="Genomic_DNA"/>
</dbReference>
<feature type="transmembrane region" description="Helical" evidence="1">
    <location>
        <begin position="709"/>
        <end position="733"/>
    </location>
</feature>
<evidence type="ECO:0000313" key="2">
    <source>
        <dbReference type="EMBL" id="MCW8348983.1"/>
    </source>
</evidence>
<feature type="transmembrane region" description="Helical" evidence="1">
    <location>
        <begin position="283"/>
        <end position="307"/>
    </location>
</feature>
<feature type="transmembrane region" description="Helical" evidence="1">
    <location>
        <begin position="753"/>
        <end position="777"/>
    </location>
</feature>
<keyword evidence="3" id="KW-1185">Reference proteome</keyword>
<feature type="transmembrane region" description="Helical" evidence="1">
    <location>
        <begin position="667"/>
        <end position="688"/>
    </location>
</feature>
<name>A0A9X3HZ53_9VIBR</name>